<protein>
    <submittedName>
        <fullName evidence="3">Uncharacterized protein</fullName>
    </submittedName>
</protein>
<dbReference type="AlphaFoldDB" id="A0AAE0GGR2"/>
<dbReference type="PANTHER" id="PTHR36333:SF1">
    <property type="entry name" value="DIMETHYLALLYL, ADENOSINE TRNA METHYLTHIOTRANSFERASE"/>
    <property type="match status" value="1"/>
</dbReference>
<evidence type="ECO:0000313" key="3">
    <source>
        <dbReference type="EMBL" id="KAK3277692.1"/>
    </source>
</evidence>
<keyword evidence="4" id="KW-1185">Reference proteome</keyword>
<feature type="compositionally biased region" description="Polar residues" evidence="2">
    <location>
        <begin position="105"/>
        <end position="123"/>
    </location>
</feature>
<comment type="caution">
    <text evidence="3">The sequence shown here is derived from an EMBL/GenBank/DDBJ whole genome shotgun (WGS) entry which is preliminary data.</text>
</comment>
<dbReference type="PANTHER" id="PTHR36333">
    <property type="entry name" value="DIMETHYLALLYL, ADENOSINE TRNA METHYLTHIOTRANSFERASE"/>
    <property type="match status" value="1"/>
</dbReference>
<evidence type="ECO:0000313" key="4">
    <source>
        <dbReference type="Proteomes" id="UP001190700"/>
    </source>
</evidence>
<feature type="coiled-coil region" evidence="1">
    <location>
        <begin position="153"/>
        <end position="187"/>
    </location>
</feature>
<reference evidence="3 4" key="1">
    <citation type="journal article" date="2015" name="Genome Biol. Evol.">
        <title>Comparative Genomics of a Bacterivorous Green Alga Reveals Evolutionary Causalities and Consequences of Phago-Mixotrophic Mode of Nutrition.</title>
        <authorList>
            <person name="Burns J.A."/>
            <person name="Paasch A."/>
            <person name="Narechania A."/>
            <person name="Kim E."/>
        </authorList>
    </citation>
    <scope>NUCLEOTIDE SEQUENCE [LARGE SCALE GENOMIC DNA]</scope>
    <source>
        <strain evidence="3 4">PLY_AMNH</strain>
    </source>
</reference>
<accession>A0AAE0GGR2</accession>
<dbReference type="EMBL" id="LGRX02005963">
    <property type="protein sequence ID" value="KAK3277692.1"/>
    <property type="molecule type" value="Genomic_DNA"/>
</dbReference>
<feature type="region of interest" description="Disordered" evidence="2">
    <location>
        <begin position="102"/>
        <end position="123"/>
    </location>
</feature>
<name>A0AAE0GGR2_9CHLO</name>
<sequence length="334" mass="37160">MAHTKASCFSTQIYAATRALHEDACGTKDRRVLRFALKTPKAFLTGTFPTPLLGSHHTTVASGRGSLQVRAAEKNGFNPETMEVLGIPGVKIVPEDTMSKEVLKSGSSASQAERLTAGTQTGEKSAEDIALELEWDPENLFGKLPQDTDHIERRLLARQADQKEEEEEKAKEEYELARAELEEYRASRVMPQNDASAMLTYMLETEINELEFECVRCKEELNASFFQFIEDEITASEDSEYIEKLRTITTTIKDFTKFVEANVAALAAPIDRLKKVLTAKDKKATIAQMGSDGEIDTALLALLQTNINTARQAEQTDAAEFMQKVFNACSKFVE</sequence>
<proteinExistence type="predicted"/>
<gene>
    <name evidence="3" type="ORF">CYMTET_14316</name>
</gene>
<keyword evidence="1" id="KW-0175">Coiled coil</keyword>
<evidence type="ECO:0000256" key="1">
    <source>
        <dbReference type="SAM" id="Coils"/>
    </source>
</evidence>
<organism evidence="3 4">
    <name type="scientific">Cymbomonas tetramitiformis</name>
    <dbReference type="NCBI Taxonomy" id="36881"/>
    <lineage>
        <taxon>Eukaryota</taxon>
        <taxon>Viridiplantae</taxon>
        <taxon>Chlorophyta</taxon>
        <taxon>Pyramimonadophyceae</taxon>
        <taxon>Pyramimonadales</taxon>
        <taxon>Pyramimonadaceae</taxon>
        <taxon>Cymbomonas</taxon>
    </lineage>
</organism>
<dbReference type="Proteomes" id="UP001190700">
    <property type="component" value="Unassembled WGS sequence"/>
</dbReference>
<evidence type="ECO:0000256" key="2">
    <source>
        <dbReference type="SAM" id="MobiDB-lite"/>
    </source>
</evidence>